<sequence>MNSKEKLDFFFDRHQDHAFSIFVIAAQCFQCRRISVSSTMGREGLFYKPFFGFSTSEGDHCSGRICVVAGWFRCLHAVQFKLYYRGTTQLQSTFWSLRC</sequence>
<evidence type="ECO:0000313" key="3">
    <source>
        <dbReference type="Proteomes" id="UP000006727"/>
    </source>
</evidence>
<dbReference type="InParanoid" id="A0A2K1J8W9"/>
<keyword evidence="3" id="KW-1185">Reference proteome</keyword>
<dbReference type="Proteomes" id="UP000006727">
    <property type="component" value="Chromosome 16"/>
</dbReference>
<gene>
    <name evidence="1" type="ORF">PHYPA_021067</name>
</gene>
<reference evidence="1 3" key="2">
    <citation type="journal article" date="2018" name="Plant J.">
        <title>The Physcomitrella patens chromosome-scale assembly reveals moss genome structure and evolution.</title>
        <authorList>
            <person name="Lang D."/>
            <person name="Ullrich K.K."/>
            <person name="Murat F."/>
            <person name="Fuchs J."/>
            <person name="Jenkins J."/>
            <person name="Haas F.B."/>
            <person name="Piednoel M."/>
            <person name="Gundlach H."/>
            <person name="Van Bel M."/>
            <person name="Meyberg R."/>
            <person name="Vives C."/>
            <person name="Morata J."/>
            <person name="Symeonidi A."/>
            <person name="Hiss M."/>
            <person name="Muchero W."/>
            <person name="Kamisugi Y."/>
            <person name="Saleh O."/>
            <person name="Blanc G."/>
            <person name="Decker E.L."/>
            <person name="van Gessel N."/>
            <person name="Grimwood J."/>
            <person name="Hayes R.D."/>
            <person name="Graham S.W."/>
            <person name="Gunter L.E."/>
            <person name="McDaniel S.F."/>
            <person name="Hoernstein S.N.W."/>
            <person name="Larsson A."/>
            <person name="Li F.W."/>
            <person name="Perroud P.F."/>
            <person name="Phillips J."/>
            <person name="Ranjan P."/>
            <person name="Rokshar D.S."/>
            <person name="Rothfels C.J."/>
            <person name="Schneider L."/>
            <person name="Shu S."/>
            <person name="Stevenson D.W."/>
            <person name="Thummler F."/>
            <person name="Tillich M."/>
            <person name="Villarreal Aguilar J.C."/>
            <person name="Widiez T."/>
            <person name="Wong G.K."/>
            <person name="Wymore A."/>
            <person name="Zhang Y."/>
            <person name="Zimmer A.D."/>
            <person name="Quatrano R.S."/>
            <person name="Mayer K.F.X."/>
            <person name="Goodstein D."/>
            <person name="Casacuberta J.M."/>
            <person name="Vandepoele K."/>
            <person name="Reski R."/>
            <person name="Cuming A.C."/>
            <person name="Tuskan G.A."/>
            <person name="Maumus F."/>
            <person name="Salse J."/>
            <person name="Schmutz J."/>
            <person name="Rensing S.A."/>
        </authorList>
    </citation>
    <scope>NUCLEOTIDE SEQUENCE [LARGE SCALE GENOMIC DNA]</scope>
    <source>
        <strain evidence="2 3">cv. Gransden 2004</strain>
    </source>
</reference>
<organism evidence="1">
    <name type="scientific">Physcomitrium patens</name>
    <name type="common">Spreading-leaved earth moss</name>
    <name type="synonym">Physcomitrella patens</name>
    <dbReference type="NCBI Taxonomy" id="3218"/>
    <lineage>
        <taxon>Eukaryota</taxon>
        <taxon>Viridiplantae</taxon>
        <taxon>Streptophyta</taxon>
        <taxon>Embryophyta</taxon>
        <taxon>Bryophyta</taxon>
        <taxon>Bryophytina</taxon>
        <taxon>Bryopsida</taxon>
        <taxon>Funariidae</taxon>
        <taxon>Funariales</taxon>
        <taxon>Funariaceae</taxon>
        <taxon>Physcomitrium</taxon>
    </lineage>
</organism>
<protein>
    <submittedName>
        <fullName evidence="1 2">Uncharacterized protein</fullName>
    </submittedName>
</protein>
<proteinExistence type="predicted"/>
<dbReference type="EMBL" id="ABEU02000016">
    <property type="protein sequence ID" value="PNR37957.1"/>
    <property type="molecule type" value="Genomic_DNA"/>
</dbReference>
<name>A0A2K1J8W9_PHYPA</name>
<dbReference type="Gramene" id="Pp3c16_16398V3.1">
    <property type="protein sequence ID" value="PAC:32985789.CDS.1"/>
    <property type="gene ID" value="Pp3c16_16398"/>
</dbReference>
<accession>A0A2K1J8W9</accession>
<dbReference type="EnsemblPlants" id="Pp3c16_16398V3.1">
    <property type="protein sequence ID" value="PAC:32985789.CDS.1"/>
    <property type="gene ID" value="Pp3c16_16398"/>
</dbReference>
<evidence type="ECO:0000313" key="2">
    <source>
        <dbReference type="EnsemblPlants" id="PAC:32985789.CDS.1"/>
    </source>
</evidence>
<dbReference type="AlphaFoldDB" id="A0A2K1J8W9"/>
<reference evidence="1 3" key="1">
    <citation type="journal article" date="2008" name="Science">
        <title>The Physcomitrella genome reveals evolutionary insights into the conquest of land by plants.</title>
        <authorList>
            <person name="Rensing S."/>
            <person name="Lang D."/>
            <person name="Zimmer A."/>
            <person name="Terry A."/>
            <person name="Salamov A."/>
            <person name="Shapiro H."/>
            <person name="Nishiyama T."/>
            <person name="Perroud P.-F."/>
            <person name="Lindquist E."/>
            <person name="Kamisugi Y."/>
            <person name="Tanahashi T."/>
            <person name="Sakakibara K."/>
            <person name="Fujita T."/>
            <person name="Oishi K."/>
            <person name="Shin-I T."/>
            <person name="Kuroki Y."/>
            <person name="Toyoda A."/>
            <person name="Suzuki Y."/>
            <person name="Hashimoto A."/>
            <person name="Yamaguchi K."/>
            <person name="Sugano A."/>
            <person name="Kohara Y."/>
            <person name="Fujiyama A."/>
            <person name="Anterola A."/>
            <person name="Aoki S."/>
            <person name="Ashton N."/>
            <person name="Barbazuk W.B."/>
            <person name="Barker E."/>
            <person name="Bennetzen J."/>
            <person name="Bezanilla M."/>
            <person name="Blankenship R."/>
            <person name="Cho S.H."/>
            <person name="Dutcher S."/>
            <person name="Estelle M."/>
            <person name="Fawcett J.A."/>
            <person name="Gundlach H."/>
            <person name="Hanada K."/>
            <person name="Heyl A."/>
            <person name="Hicks K.A."/>
            <person name="Hugh J."/>
            <person name="Lohr M."/>
            <person name="Mayer K."/>
            <person name="Melkozernov A."/>
            <person name="Murata T."/>
            <person name="Nelson D."/>
            <person name="Pils B."/>
            <person name="Prigge M."/>
            <person name="Reiss B."/>
            <person name="Renner T."/>
            <person name="Rombauts S."/>
            <person name="Rushton P."/>
            <person name="Sanderfoot A."/>
            <person name="Schween G."/>
            <person name="Shiu S.-H."/>
            <person name="Stueber K."/>
            <person name="Theodoulou F.L."/>
            <person name="Tu H."/>
            <person name="Van de Peer Y."/>
            <person name="Verrier P.J."/>
            <person name="Waters E."/>
            <person name="Wood A."/>
            <person name="Yang L."/>
            <person name="Cove D."/>
            <person name="Cuming A."/>
            <person name="Hasebe M."/>
            <person name="Lucas S."/>
            <person name="Mishler D.B."/>
            <person name="Reski R."/>
            <person name="Grigoriev I."/>
            <person name="Quatrano R.S."/>
            <person name="Boore J.L."/>
        </authorList>
    </citation>
    <scope>NUCLEOTIDE SEQUENCE [LARGE SCALE GENOMIC DNA]</scope>
    <source>
        <strain evidence="2 3">cv. Gransden 2004</strain>
    </source>
</reference>
<reference evidence="2" key="3">
    <citation type="submission" date="2020-12" db="UniProtKB">
        <authorList>
            <consortium name="EnsemblPlants"/>
        </authorList>
    </citation>
    <scope>IDENTIFICATION</scope>
</reference>
<evidence type="ECO:0000313" key="1">
    <source>
        <dbReference type="EMBL" id="PNR37957.1"/>
    </source>
</evidence>